<keyword evidence="1" id="KW-0175">Coiled coil</keyword>
<dbReference type="EMBL" id="JANPWB010000003">
    <property type="protein sequence ID" value="KAJ1200452.1"/>
    <property type="molecule type" value="Genomic_DNA"/>
</dbReference>
<protein>
    <submittedName>
        <fullName evidence="2">Uncharacterized protein</fullName>
    </submittedName>
</protein>
<name>A0AAV7VGL6_PLEWA</name>
<sequence>MVANRCSCDLMMLKVETAKEVVQTLLSKMQALENKIRQSSALEEAKKKLKEIDKEVTSYTDYLAKRKPEKLKKDVRFTTKERTYL</sequence>
<reference evidence="2" key="1">
    <citation type="journal article" date="2022" name="bioRxiv">
        <title>Sequencing and chromosome-scale assembly of the giantPleurodeles waltlgenome.</title>
        <authorList>
            <person name="Brown T."/>
            <person name="Elewa A."/>
            <person name="Iarovenko S."/>
            <person name="Subramanian E."/>
            <person name="Araus A.J."/>
            <person name="Petzold A."/>
            <person name="Susuki M."/>
            <person name="Suzuki K.-i.T."/>
            <person name="Hayashi T."/>
            <person name="Toyoda A."/>
            <person name="Oliveira C."/>
            <person name="Osipova E."/>
            <person name="Leigh N.D."/>
            <person name="Simon A."/>
            <person name="Yun M.H."/>
        </authorList>
    </citation>
    <scope>NUCLEOTIDE SEQUENCE</scope>
    <source>
        <strain evidence="2">20211129_DDA</strain>
        <tissue evidence="2">Liver</tissue>
    </source>
</reference>
<proteinExistence type="predicted"/>
<dbReference type="AlphaFoldDB" id="A0AAV7VGL6"/>
<evidence type="ECO:0000313" key="2">
    <source>
        <dbReference type="EMBL" id="KAJ1200452.1"/>
    </source>
</evidence>
<accession>A0AAV7VGL6</accession>
<keyword evidence="3" id="KW-1185">Reference proteome</keyword>
<dbReference type="Proteomes" id="UP001066276">
    <property type="component" value="Chromosome 2_1"/>
</dbReference>
<comment type="caution">
    <text evidence="2">The sequence shown here is derived from an EMBL/GenBank/DDBJ whole genome shotgun (WGS) entry which is preliminary data.</text>
</comment>
<feature type="coiled-coil region" evidence="1">
    <location>
        <begin position="15"/>
        <end position="62"/>
    </location>
</feature>
<gene>
    <name evidence="2" type="ORF">NDU88_004276</name>
</gene>
<evidence type="ECO:0000313" key="3">
    <source>
        <dbReference type="Proteomes" id="UP001066276"/>
    </source>
</evidence>
<evidence type="ECO:0000256" key="1">
    <source>
        <dbReference type="SAM" id="Coils"/>
    </source>
</evidence>
<organism evidence="2 3">
    <name type="scientific">Pleurodeles waltl</name>
    <name type="common">Iberian ribbed newt</name>
    <dbReference type="NCBI Taxonomy" id="8319"/>
    <lineage>
        <taxon>Eukaryota</taxon>
        <taxon>Metazoa</taxon>
        <taxon>Chordata</taxon>
        <taxon>Craniata</taxon>
        <taxon>Vertebrata</taxon>
        <taxon>Euteleostomi</taxon>
        <taxon>Amphibia</taxon>
        <taxon>Batrachia</taxon>
        <taxon>Caudata</taxon>
        <taxon>Salamandroidea</taxon>
        <taxon>Salamandridae</taxon>
        <taxon>Pleurodelinae</taxon>
        <taxon>Pleurodeles</taxon>
    </lineage>
</organism>